<proteinExistence type="predicted"/>
<dbReference type="Proteomes" id="UP000222072">
    <property type="component" value="Segment"/>
</dbReference>
<reference evidence="1 2" key="1">
    <citation type="journal article" date="2017" name="BMC Genomics">
        <title>Three novel Pseudomonas phages isolated from composting provide insights into the evolution and diversity of tailed phages.</title>
        <authorList>
            <person name="Amgarten D."/>
            <person name="Martins L.F."/>
            <person name="Lombardi K.C."/>
            <person name="Antunes L.P."/>
            <person name="de Souza A.P.S."/>
            <person name="Nicastro G.G."/>
            <person name="Kitajima E.W."/>
            <person name="Quaggio R.B."/>
            <person name="Upton C."/>
            <person name="Setubal J.C."/>
            <person name="da Silva A.M."/>
        </authorList>
    </citation>
    <scope>NUCLEOTIDE SEQUENCE [LARGE SCALE GENOMIC DNA]</scope>
</reference>
<sequence>MCTLDDIHVIPIDDFRDHEETEHCWCKPRRDDEEPRVVIHNALDGRESYENGRKQH</sequence>
<dbReference type="EMBL" id="KU356690">
    <property type="protein sequence ID" value="AMD43457.1"/>
    <property type="molecule type" value="Genomic_DNA"/>
</dbReference>
<evidence type="ECO:0000313" key="1">
    <source>
        <dbReference type="EMBL" id="AMD43457.1"/>
    </source>
</evidence>
<name>A0A1L2C977_9CAUD</name>
<protein>
    <submittedName>
        <fullName evidence="1">Uncharacterized protein</fullName>
    </submittedName>
</protein>
<accession>A0A1L2C977</accession>
<keyword evidence="2" id="KW-1185">Reference proteome</keyword>
<evidence type="ECO:0000313" key="2">
    <source>
        <dbReference type="Proteomes" id="UP000222072"/>
    </source>
</evidence>
<gene>
    <name evidence="1" type="ORF">ZC03_080</name>
</gene>
<organism evidence="1 2">
    <name type="scientific">Pseudomonas phage ZC03</name>
    <dbReference type="NCBI Taxonomy" id="1622115"/>
    <lineage>
        <taxon>Viruses</taxon>
        <taxon>Duplodnaviria</taxon>
        <taxon>Heunggongvirae</taxon>
        <taxon>Uroviricota</taxon>
        <taxon>Caudoviricetes</taxon>
        <taxon>Schitoviridae</taxon>
        <taxon>Zicotriavirus</taxon>
        <taxon>Zicotriavirus ZC03</taxon>
    </lineage>
</organism>